<feature type="region of interest" description="Disordered" evidence="1">
    <location>
        <begin position="602"/>
        <end position="638"/>
    </location>
</feature>
<gene>
    <name evidence="2" type="ORF">C6P46_001163</name>
</gene>
<accession>A0A9P6VVM9</accession>
<dbReference type="AlphaFoldDB" id="A0A9P6VVM9"/>
<dbReference type="OrthoDB" id="10617758at2759"/>
<proteinExistence type="predicted"/>
<sequence>MWLFRPAQNPFHSHNFYRPRRDDSFLAARLGDVDCYSNVFLARKNGLSDATIRALSAPRRDDTEWRFPSATDSLTELSLDRSLALLRLQIVRKMPHSTASPARSPHHSRHSSRPSTPRPRASSHAGVPQFGPDFVTVAGPASQVTLAAVIQQTYKLNYESLRGCEIGGLEDGGFEKKAIKFTGFVGITLLHSLCQLPPHLHSHLDLHNIGIPGTMAPLRLVFHGPHPHAVLNHPKGGLRRAIDHIRTWSALHDSVVERIERAIASLSEDDPVQTDYNRAFHRVSETDRLERKVIVLPRCKEGDSSSAGHQRSEWSVPTCQIRVHLEDLPSFDGAPELDIVTGTGEVPPLDMFYAERVPVHTYQACWLALQALLRMVQAEDALNSLPPHDAHTGLQRQAWERESTDWSFAVLELVLLYRLHLQIHDDHPTEVRSAARLPNVAALALDCNRAVFVKVHDSLRLKARRREDTEAIYNHITNGTIADCAQALMDFLNSKCRIEHAGGDHTAWLDSIQDLARRVLVFFFEQFEEEMQVAEEEAEEQPQHDNHMYGAHEEHVYGAHHPHPPGSREGSASLSDDEIISTTHLGERAAITLARLAPLDSHLPSSTRLNTNQSGPTQVEEGRGSSCGLSADPASANGKDTAQYATNAALPSASADAATATATATVTARPHKRRLVNLAWQPLQAYCSEPTNREAETKAGDEAAARDISDWSNLQAAVRTRLWNGIVAGAGPRDDMSRDYRFDVKQRLREPGGETAPFVVVPNCDEHGNEPVRVNMYSARWLALLALDRLTHAELELETLIFAAAAPEALTPAELGQKSEIYSRWVLAVFELVLLYRLHLELEERALRRRQDWEGKLFGVGAVAREHSLDLLHKIDRRLHVHQSTDATVAGSGLDPLVEGTFSDCAGVLDHFLKTACKINVARNPALHIDWLASIRILAEEVLQFMADQVHCSTGFSQPFC</sequence>
<dbReference type="Proteomes" id="UP000777482">
    <property type="component" value="Unassembled WGS sequence"/>
</dbReference>
<organism evidence="2 3">
    <name type="scientific">Rhodotorula mucilaginosa</name>
    <name type="common">Yeast</name>
    <name type="synonym">Rhodotorula rubra</name>
    <dbReference type="NCBI Taxonomy" id="5537"/>
    <lineage>
        <taxon>Eukaryota</taxon>
        <taxon>Fungi</taxon>
        <taxon>Dikarya</taxon>
        <taxon>Basidiomycota</taxon>
        <taxon>Pucciniomycotina</taxon>
        <taxon>Microbotryomycetes</taxon>
        <taxon>Sporidiobolales</taxon>
        <taxon>Sporidiobolaceae</taxon>
        <taxon>Rhodotorula</taxon>
    </lineage>
</organism>
<comment type="caution">
    <text evidence="2">The sequence shown here is derived from an EMBL/GenBank/DDBJ whole genome shotgun (WGS) entry which is preliminary data.</text>
</comment>
<feature type="region of interest" description="Disordered" evidence="1">
    <location>
        <begin position="96"/>
        <end position="126"/>
    </location>
</feature>
<feature type="compositionally biased region" description="Polar residues" evidence="1">
    <location>
        <begin position="603"/>
        <end position="617"/>
    </location>
</feature>
<feature type="compositionally biased region" description="Low complexity" evidence="1">
    <location>
        <begin position="113"/>
        <end position="125"/>
    </location>
</feature>
<dbReference type="EMBL" id="PUHQ01000129">
    <property type="protein sequence ID" value="KAG0655117.1"/>
    <property type="molecule type" value="Genomic_DNA"/>
</dbReference>
<evidence type="ECO:0000313" key="3">
    <source>
        <dbReference type="Proteomes" id="UP000777482"/>
    </source>
</evidence>
<evidence type="ECO:0000313" key="2">
    <source>
        <dbReference type="EMBL" id="KAG0655117.1"/>
    </source>
</evidence>
<keyword evidence="3" id="KW-1185">Reference proteome</keyword>
<evidence type="ECO:0000256" key="1">
    <source>
        <dbReference type="SAM" id="MobiDB-lite"/>
    </source>
</evidence>
<protein>
    <submittedName>
        <fullName evidence="2">Uncharacterized protein</fullName>
    </submittedName>
</protein>
<name>A0A9P6VVM9_RHOMI</name>
<reference evidence="2 3" key="1">
    <citation type="submission" date="2020-11" db="EMBL/GenBank/DDBJ databases">
        <title>Kefir isolates.</title>
        <authorList>
            <person name="Marcisauskas S."/>
            <person name="Kim Y."/>
            <person name="Blasche S."/>
        </authorList>
    </citation>
    <scope>NUCLEOTIDE SEQUENCE [LARGE SCALE GENOMIC DNA]</scope>
    <source>
        <strain evidence="2 3">KR</strain>
    </source>
</reference>